<dbReference type="Proteomes" id="UP000185544">
    <property type="component" value="Chromosome"/>
</dbReference>
<reference evidence="2 3" key="1">
    <citation type="submission" date="2016-08" db="EMBL/GenBank/DDBJ databases">
        <title>Identification and validation of antigenic proteins from Pajaroellobacter abortibovis using de-novo genome sequence assembly and reverse vaccinology.</title>
        <authorList>
            <person name="Welly B.T."/>
            <person name="Miller M.R."/>
            <person name="Stott J.L."/>
            <person name="Blanchard M.T."/>
            <person name="Islas-Trejo A.D."/>
            <person name="O'Rourke S.M."/>
            <person name="Young A.E."/>
            <person name="Medrano J.F."/>
            <person name="Van Eenennaam A.L."/>
        </authorList>
    </citation>
    <scope>NUCLEOTIDE SEQUENCE [LARGE SCALE GENOMIC DNA]</scope>
    <source>
        <strain evidence="2 3">BTF92-0548A/99-0131</strain>
    </source>
</reference>
<keyword evidence="3" id="KW-1185">Reference proteome</keyword>
<proteinExistence type="predicted"/>
<name>A0A1L6MWI8_9BACT</name>
<keyword evidence="1" id="KW-0732">Signal</keyword>
<evidence type="ECO:0000256" key="1">
    <source>
        <dbReference type="SAM" id="SignalP"/>
    </source>
</evidence>
<protein>
    <recommendedName>
        <fullName evidence="4">Bacterial surface antigen (D15) domain-containing protein</fullName>
    </recommendedName>
</protein>
<evidence type="ECO:0000313" key="3">
    <source>
        <dbReference type="Proteomes" id="UP000185544"/>
    </source>
</evidence>
<organism evidence="2 3">
    <name type="scientific">Pajaroellobacter abortibovis</name>
    <dbReference type="NCBI Taxonomy" id="1882918"/>
    <lineage>
        <taxon>Bacteria</taxon>
        <taxon>Pseudomonadati</taxon>
        <taxon>Myxococcota</taxon>
        <taxon>Polyangia</taxon>
        <taxon>Polyangiales</taxon>
        <taxon>Polyangiaceae</taxon>
    </lineage>
</organism>
<evidence type="ECO:0008006" key="4">
    <source>
        <dbReference type="Google" id="ProtNLM"/>
    </source>
</evidence>
<dbReference type="Gene3D" id="2.40.160.60">
    <property type="entry name" value="Outer membrane protein transport protein (OMPP1/FadL/TodX)"/>
    <property type="match status" value="1"/>
</dbReference>
<dbReference type="KEGG" id="pabo:BCY86_03925"/>
<accession>A0A1L6MWI8</accession>
<dbReference type="EMBL" id="CP016908">
    <property type="protein sequence ID" value="APR99920.1"/>
    <property type="molecule type" value="Genomic_DNA"/>
</dbReference>
<feature type="signal peptide" evidence="1">
    <location>
        <begin position="1"/>
        <end position="20"/>
    </location>
</feature>
<gene>
    <name evidence="2" type="ORF">BCY86_03925</name>
</gene>
<evidence type="ECO:0000313" key="2">
    <source>
        <dbReference type="EMBL" id="APR99920.1"/>
    </source>
</evidence>
<dbReference type="AlphaFoldDB" id="A0A1L6MWI8"/>
<sequence length="458" mass="50670">MLFSAFLLCWCFFSPLCAFSQNLSIVNNNYTLEIFQGPIILSSNRMTSLGGAVTASPEGVEGGYANAAAPAVRDPFSFSWWDCDGSIGLMRSGAFKKTNFDNSSLPSSHSTNFNNFFLLGAGGGIQLGSFGVSAIADLQQVAITPERPEDSPLSLRLVRWVGLIAHALEKEQLVIGGGIRGITVQLMEGGLLEHILMSVVGFAPQFGFLVKPNDQPWRVGATFRAPIDVANSRVPQEDKQELSPVRVGRLLVPRRVVVPYELEIGIAFQLGPRPLNPLWTDPRREEAEFQKYLQMARMDTLRQDALLSGASSVSEEERKALAQWLYQRRKARYEKLARSKLLLLMSTLVTGASDGVVSVQGLLDQNYDQVGRKVVVSPRLGLEGEPISNYFRLRMGSYLEPSRFSAGRFRPHVTGGGDLKLIKWDAFSLFRDVVWRVTFSVDVASEYFNWGVGIGAWH</sequence>
<feature type="chain" id="PRO_5012453747" description="Bacterial surface antigen (D15) domain-containing protein" evidence="1">
    <location>
        <begin position="21"/>
        <end position="458"/>
    </location>
</feature>